<dbReference type="PROSITE" id="PS51471">
    <property type="entry name" value="FE2OG_OXY"/>
    <property type="match status" value="1"/>
</dbReference>
<keyword evidence="5" id="KW-0408">Iron</keyword>
<evidence type="ECO:0000256" key="3">
    <source>
        <dbReference type="ARBA" id="ARBA00022964"/>
    </source>
</evidence>
<evidence type="ECO:0000259" key="6">
    <source>
        <dbReference type="PROSITE" id="PS51471"/>
    </source>
</evidence>
<evidence type="ECO:0000256" key="5">
    <source>
        <dbReference type="ARBA" id="ARBA00023004"/>
    </source>
</evidence>
<name>A0ABR1FTL3_AURAN</name>
<evidence type="ECO:0000313" key="8">
    <source>
        <dbReference type="Proteomes" id="UP001363151"/>
    </source>
</evidence>
<dbReference type="PANTHER" id="PTHR10869:SF226">
    <property type="entry name" value="PROLYL 4-HYDROXYLASE ALPHA SUBUNIT DOMAIN-CONTAINING PROTEIN"/>
    <property type="match status" value="1"/>
</dbReference>
<dbReference type="Gene3D" id="2.60.120.620">
    <property type="entry name" value="q2cbj1_9rhob like domain"/>
    <property type="match status" value="1"/>
</dbReference>
<dbReference type="PANTHER" id="PTHR10869">
    <property type="entry name" value="PROLYL 4-HYDROXYLASE ALPHA SUBUNIT"/>
    <property type="match status" value="1"/>
</dbReference>
<keyword evidence="8" id="KW-1185">Reference proteome</keyword>
<dbReference type="InterPro" id="IPR044862">
    <property type="entry name" value="Pro_4_hyd_alph_FE2OG_OXY"/>
</dbReference>
<dbReference type="EMBL" id="JBBJCI010000230">
    <property type="protein sequence ID" value="KAK7238389.1"/>
    <property type="molecule type" value="Genomic_DNA"/>
</dbReference>
<dbReference type="SMART" id="SM00702">
    <property type="entry name" value="P4Hc"/>
    <property type="match status" value="1"/>
</dbReference>
<evidence type="ECO:0000256" key="1">
    <source>
        <dbReference type="ARBA" id="ARBA00001961"/>
    </source>
</evidence>
<evidence type="ECO:0000256" key="4">
    <source>
        <dbReference type="ARBA" id="ARBA00023002"/>
    </source>
</evidence>
<comment type="cofactor">
    <cofactor evidence="1">
        <name>L-ascorbate</name>
        <dbReference type="ChEBI" id="CHEBI:38290"/>
    </cofactor>
</comment>
<keyword evidence="2" id="KW-0479">Metal-binding</keyword>
<keyword evidence="3" id="KW-0223">Dioxygenase</keyword>
<reference evidence="7 8" key="1">
    <citation type="submission" date="2024-03" db="EMBL/GenBank/DDBJ databases">
        <title>Aureococcus anophagefferens CCMP1851 and Kratosvirus quantuckense: Draft genome of a second virus-susceptible host strain in the model system.</title>
        <authorList>
            <person name="Chase E."/>
            <person name="Truchon A.R."/>
            <person name="Schepens W."/>
            <person name="Wilhelm S.W."/>
        </authorList>
    </citation>
    <scope>NUCLEOTIDE SEQUENCE [LARGE SCALE GENOMIC DNA]</scope>
    <source>
        <strain evidence="7 8">CCMP1851</strain>
    </source>
</reference>
<protein>
    <submittedName>
        <fullName evidence="7">Procollagen-proline 4-dioxygenase</fullName>
    </submittedName>
</protein>
<feature type="domain" description="Fe2OG dioxygenase" evidence="6">
    <location>
        <begin position="170"/>
        <end position="274"/>
    </location>
</feature>
<evidence type="ECO:0000313" key="7">
    <source>
        <dbReference type="EMBL" id="KAK7238389.1"/>
    </source>
</evidence>
<evidence type="ECO:0000256" key="2">
    <source>
        <dbReference type="ARBA" id="ARBA00022723"/>
    </source>
</evidence>
<sequence>MRAALVAAWCRCAAPYEALFVNGATRPPRTMVVSVEGRGNATLAAGEGAAFDAAPGVAVDWFEHPASAASFADRVVVASRRYVEPFDRDDRAAARQFVFLDALHVAPCRDGVPATAPIESATYADANRSFRVDVLARRPLVAAVAGFAAPASFAEGFAGLRVPFGDFQEPVNVVERGAGVRYGERDAYEPHCDVSCDRADGAGGSGGRAATVLLYCAAPALGGATVFPGRGLKVDPVPGSALFFAYDADAASTLHAGCAVRTGAKVVASAFLRSGVSAERPWGAVDVDGVAHVM</sequence>
<keyword evidence="4" id="KW-0560">Oxidoreductase</keyword>
<dbReference type="Pfam" id="PF13640">
    <property type="entry name" value="2OG-FeII_Oxy_3"/>
    <property type="match status" value="1"/>
</dbReference>
<proteinExistence type="predicted"/>
<comment type="caution">
    <text evidence="7">The sequence shown here is derived from an EMBL/GenBank/DDBJ whole genome shotgun (WGS) entry which is preliminary data.</text>
</comment>
<accession>A0ABR1FTL3</accession>
<gene>
    <name evidence="7" type="ORF">SO694_00023356</name>
</gene>
<dbReference type="InterPro" id="IPR005123">
    <property type="entry name" value="Oxoglu/Fe-dep_dioxygenase_dom"/>
</dbReference>
<organism evidence="7 8">
    <name type="scientific">Aureococcus anophagefferens</name>
    <name type="common">Harmful bloom alga</name>
    <dbReference type="NCBI Taxonomy" id="44056"/>
    <lineage>
        <taxon>Eukaryota</taxon>
        <taxon>Sar</taxon>
        <taxon>Stramenopiles</taxon>
        <taxon>Ochrophyta</taxon>
        <taxon>Pelagophyceae</taxon>
        <taxon>Pelagomonadales</taxon>
        <taxon>Pelagomonadaceae</taxon>
        <taxon>Aureococcus</taxon>
    </lineage>
</organism>
<dbReference type="Proteomes" id="UP001363151">
    <property type="component" value="Unassembled WGS sequence"/>
</dbReference>
<dbReference type="InterPro" id="IPR006620">
    <property type="entry name" value="Pro_4_hyd_alph"/>
</dbReference>
<dbReference type="InterPro" id="IPR045054">
    <property type="entry name" value="P4HA-like"/>
</dbReference>